<evidence type="ECO:0000256" key="1">
    <source>
        <dbReference type="SAM" id="MobiDB-lite"/>
    </source>
</evidence>
<feature type="signal peptide" evidence="2">
    <location>
        <begin position="1"/>
        <end position="24"/>
    </location>
</feature>
<reference evidence="3" key="1">
    <citation type="submission" date="2016-07" db="EMBL/GenBank/DDBJ databases">
        <title>De novo transcriptome assembly of four accessions of the metal hyperaccumulator plant Noccaea caerulescens.</title>
        <authorList>
            <person name="Blande D."/>
            <person name="Halimaa P."/>
            <person name="Tervahauta A.I."/>
            <person name="Aarts M.G."/>
            <person name="Karenlampi S.O."/>
        </authorList>
    </citation>
    <scope>NUCLEOTIDE SEQUENCE</scope>
</reference>
<proteinExistence type="predicted"/>
<feature type="compositionally biased region" description="Low complexity" evidence="1">
    <location>
        <begin position="97"/>
        <end position="114"/>
    </location>
</feature>
<dbReference type="AlphaFoldDB" id="A0A1J3EXM8"/>
<sequence>MGFRRTSLLLCILFIFHLQQNSLSVSSRPSSVDTNYETLPSDVSEPAVVGNSRELAVVIKKGISGGGRGGGGSSRGGGGGGSGSSVVGGGGTRSRSRGGVIAGGSHSRQSSGSMSLRGEMRVVGWLGLSVLAGLFLV</sequence>
<gene>
    <name evidence="3" type="ORF">LC_TR12850_c0_g1_i1_g.44803</name>
</gene>
<evidence type="ECO:0000313" key="3">
    <source>
        <dbReference type="EMBL" id="JAU36351.1"/>
    </source>
</evidence>
<organism evidence="3">
    <name type="scientific">Noccaea caerulescens</name>
    <name type="common">Alpine penny-cress</name>
    <name type="synonym">Thlaspi caerulescens</name>
    <dbReference type="NCBI Taxonomy" id="107243"/>
    <lineage>
        <taxon>Eukaryota</taxon>
        <taxon>Viridiplantae</taxon>
        <taxon>Streptophyta</taxon>
        <taxon>Embryophyta</taxon>
        <taxon>Tracheophyta</taxon>
        <taxon>Spermatophyta</taxon>
        <taxon>Magnoliopsida</taxon>
        <taxon>eudicotyledons</taxon>
        <taxon>Gunneridae</taxon>
        <taxon>Pentapetalae</taxon>
        <taxon>rosids</taxon>
        <taxon>malvids</taxon>
        <taxon>Brassicales</taxon>
        <taxon>Brassicaceae</taxon>
        <taxon>Coluteocarpeae</taxon>
        <taxon>Noccaea</taxon>
    </lineage>
</organism>
<feature type="chain" id="PRO_5009621102" evidence="2">
    <location>
        <begin position="25"/>
        <end position="137"/>
    </location>
</feature>
<evidence type="ECO:0000256" key="2">
    <source>
        <dbReference type="SAM" id="SignalP"/>
    </source>
</evidence>
<dbReference type="PANTHER" id="PTHR36245:SF5">
    <property type="entry name" value="GLYCINE-RICH PROTEIN DOT1-LIKE"/>
    <property type="match status" value="1"/>
</dbReference>
<dbReference type="EMBL" id="GEVK01016481">
    <property type="protein sequence ID" value="JAU36351.1"/>
    <property type="molecule type" value="Transcribed_RNA"/>
</dbReference>
<feature type="region of interest" description="Disordered" evidence="1">
    <location>
        <begin position="64"/>
        <end position="114"/>
    </location>
</feature>
<feature type="compositionally biased region" description="Gly residues" evidence="1">
    <location>
        <begin position="64"/>
        <end position="92"/>
    </location>
</feature>
<protein>
    <submittedName>
        <fullName evidence="3">Uncharacterized protein</fullName>
    </submittedName>
</protein>
<accession>A0A1J3EXM8</accession>
<keyword evidence="2" id="KW-0732">Signal</keyword>
<name>A0A1J3EXM8_NOCCA</name>
<dbReference type="PANTHER" id="PTHR36245">
    <property type="entry name" value="GLYCINE-RICH PROTEIN DOT1-LIKE"/>
    <property type="match status" value="1"/>
</dbReference>